<name>A0A0M3HY94_ASCLU</name>
<keyword evidence="1" id="KW-1185">Reference proteome</keyword>
<reference evidence="2" key="1">
    <citation type="submission" date="2017-02" db="UniProtKB">
        <authorList>
            <consortium name="WormBaseParasite"/>
        </authorList>
    </citation>
    <scope>IDENTIFICATION</scope>
</reference>
<dbReference type="Proteomes" id="UP000036681">
    <property type="component" value="Unplaced"/>
</dbReference>
<proteinExistence type="predicted"/>
<evidence type="ECO:0000313" key="1">
    <source>
        <dbReference type="Proteomes" id="UP000036681"/>
    </source>
</evidence>
<dbReference type="AlphaFoldDB" id="A0A0M3HY94"/>
<accession>A0A0M3HY94</accession>
<protein>
    <submittedName>
        <fullName evidence="2">Transposase</fullName>
    </submittedName>
</protein>
<sequence length="78" mass="9067">MECLSDALLKYFAGDDTRFPCSQFGMIRRRTYRDAVAKIKMGDGMMASEQHPRHSRECKSLRHEEVQMLMLDQALAEK</sequence>
<evidence type="ECO:0000313" key="2">
    <source>
        <dbReference type="WBParaSite" id="ALUE_0000844701-mRNA-1"/>
    </source>
</evidence>
<organism evidence="1 2">
    <name type="scientific">Ascaris lumbricoides</name>
    <name type="common">Giant roundworm</name>
    <dbReference type="NCBI Taxonomy" id="6252"/>
    <lineage>
        <taxon>Eukaryota</taxon>
        <taxon>Metazoa</taxon>
        <taxon>Ecdysozoa</taxon>
        <taxon>Nematoda</taxon>
        <taxon>Chromadorea</taxon>
        <taxon>Rhabditida</taxon>
        <taxon>Spirurina</taxon>
        <taxon>Ascaridomorpha</taxon>
        <taxon>Ascaridoidea</taxon>
        <taxon>Ascarididae</taxon>
        <taxon>Ascaris</taxon>
    </lineage>
</organism>
<dbReference type="WBParaSite" id="ALUE_0000844701-mRNA-1">
    <property type="protein sequence ID" value="ALUE_0000844701-mRNA-1"/>
    <property type="gene ID" value="ALUE_0000844701"/>
</dbReference>